<dbReference type="InterPro" id="IPR036890">
    <property type="entry name" value="HATPase_C_sf"/>
</dbReference>
<keyword evidence="3" id="KW-0902">Two-component regulatory system</keyword>
<dbReference type="PANTHER" id="PTHR24421">
    <property type="entry name" value="NITRATE/NITRITE SENSOR PROTEIN NARX-RELATED"/>
    <property type="match status" value="1"/>
</dbReference>
<comment type="caution">
    <text evidence="7">The sequence shown here is derived from an EMBL/GenBank/DDBJ whole genome shotgun (WGS) entry which is preliminary data.</text>
</comment>
<evidence type="ECO:0000313" key="7">
    <source>
        <dbReference type="EMBL" id="MFC6440907.1"/>
    </source>
</evidence>
<dbReference type="InterPro" id="IPR050482">
    <property type="entry name" value="Sensor_HK_TwoCompSys"/>
</dbReference>
<keyword evidence="5" id="KW-0812">Transmembrane</keyword>
<feature type="transmembrane region" description="Helical" evidence="5">
    <location>
        <begin position="35"/>
        <end position="54"/>
    </location>
</feature>
<keyword evidence="2 7" id="KW-0418">Kinase</keyword>
<feature type="transmembrane region" description="Helical" evidence="5">
    <location>
        <begin position="88"/>
        <end position="104"/>
    </location>
</feature>
<feature type="coiled-coil region" evidence="4">
    <location>
        <begin position="149"/>
        <end position="183"/>
    </location>
</feature>
<evidence type="ECO:0000256" key="5">
    <source>
        <dbReference type="SAM" id="Phobius"/>
    </source>
</evidence>
<dbReference type="EMBL" id="JBHSUS010000001">
    <property type="protein sequence ID" value="MFC6440907.1"/>
    <property type="molecule type" value="Genomic_DNA"/>
</dbReference>
<dbReference type="PANTHER" id="PTHR24421:SF59">
    <property type="entry name" value="OXYGEN SENSOR HISTIDINE KINASE NREB"/>
    <property type="match status" value="1"/>
</dbReference>
<dbReference type="GO" id="GO:0016301">
    <property type="term" value="F:kinase activity"/>
    <property type="evidence" value="ECO:0007669"/>
    <property type="project" value="UniProtKB-KW"/>
</dbReference>
<dbReference type="InterPro" id="IPR011712">
    <property type="entry name" value="Sig_transdc_His_kin_sub3_dim/P"/>
</dbReference>
<proteinExistence type="predicted"/>
<feature type="transmembrane region" description="Helical" evidence="5">
    <location>
        <begin position="133"/>
        <end position="154"/>
    </location>
</feature>
<evidence type="ECO:0000256" key="2">
    <source>
        <dbReference type="ARBA" id="ARBA00022777"/>
    </source>
</evidence>
<dbReference type="Gene3D" id="1.20.5.1930">
    <property type="match status" value="1"/>
</dbReference>
<evidence type="ECO:0000259" key="6">
    <source>
        <dbReference type="Pfam" id="PF07730"/>
    </source>
</evidence>
<dbReference type="Pfam" id="PF07730">
    <property type="entry name" value="HisKA_3"/>
    <property type="match status" value="1"/>
</dbReference>
<dbReference type="SUPFAM" id="SSF55874">
    <property type="entry name" value="ATPase domain of HSP90 chaperone/DNA topoisomerase II/histidine kinase"/>
    <property type="match status" value="1"/>
</dbReference>
<reference evidence="8" key="1">
    <citation type="journal article" date="2019" name="Int. J. Syst. Evol. Microbiol.">
        <title>The Global Catalogue of Microorganisms (GCM) 10K type strain sequencing project: providing services to taxonomists for standard genome sequencing and annotation.</title>
        <authorList>
            <consortium name="The Broad Institute Genomics Platform"/>
            <consortium name="The Broad Institute Genome Sequencing Center for Infectious Disease"/>
            <person name="Wu L."/>
            <person name="Ma J."/>
        </authorList>
    </citation>
    <scope>NUCLEOTIDE SEQUENCE [LARGE SCALE GENOMIC DNA]</scope>
    <source>
        <strain evidence="8">CGMCC 1.16031</strain>
    </source>
</reference>
<feature type="domain" description="Signal transduction histidine kinase subgroup 3 dimerisation and phosphoacceptor" evidence="6">
    <location>
        <begin position="185"/>
        <end position="247"/>
    </location>
</feature>
<keyword evidence="5" id="KW-0472">Membrane</keyword>
<dbReference type="RefSeq" id="WP_165490765.1">
    <property type="nucleotide sequence ID" value="NZ_JBHSUS010000001.1"/>
</dbReference>
<organism evidence="7 8">
    <name type="scientific">Pseudobowmanella zhangzhouensis</name>
    <dbReference type="NCBI Taxonomy" id="1537679"/>
    <lineage>
        <taxon>Bacteria</taxon>
        <taxon>Pseudomonadati</taxon>
        <taxon>Pseudomonadota</taxon>
        <taxon>Gammaproteobacteria</taxon>
        <taxon>Alteromonadales</taxon>
        <taxon>Alteromonadaceae</taxon>
    </lineage>
</organism>
<evidence type="ECO:0000256" key="4">
    <source>
        <dbReference type="SAM" id="Coils"/>
    </source>
</evidence>
<evidence type="ECO:0000256" key="3">
    <source>
        <dbReference type="ARBA" id="ARBA00023012"/>
    </source>
</evidence>
<accession>A0ABW1XNC1</accession>
<evidence type="ECO:0000313" key="8">
    <source>
        <dbReference type="Proteomes" id="UP001596364"/>
    </source>
</evidence>
<name>A0ABW1XNC1_9ALTE</name>
<evidence type="ECO:0000256" key="1">
    <source>
        <dbReference type="ARBA" id="ARBA00022679"/>
    </source>
</evidence>
<feature type="transmembrane region" description="Helical" evidence="5">
    <location>
        <begin position="66"/>
        <end position="82"/>
    </location>
</feature>
<keyword evidence="1" id="KW-0808">Transferase</keyword>
<keyword evidence="8" id="KW-1185">Reference proteome</keyword>
<dbReference type="Gene3D" id="3.30.565.10">
    <property type="entry name" value="Histidine kinase-like ATPase, C-terminal domain"/>
    <property type="match status" value="1"/>
</dbReference>
<dbReference type="Proteomes" id="UP001596364">
    <property type="component" value="Unassembled WGS sequence"/>
</dbReference>
<protein>
    <submittedName>
        <fullName evidence="7">Sensor histidine kinase</fullName>
    </submittedName>
</protein>
<sequence length="372" mass="41882">MKSLTIEQLVATLTWSLVSGSAVYFGIQRFGFDHWRLHLSMLLMGFILLAFLRVTSHKPLSNAGRYALLAVHLVSAFGLYWLLPFNHLAIFVVLWSAVVPYFLPWHWCVRLSPLVAAPLWLSFGYYWEQQNAWLSALLFWTFNLFAMAMSRALIREADARQQADELNRELLATQSLLETATRQGERLRIARNIHDLLGHHLTALCINLQVAQHKTSGEAQQQVSRCYSLAKLLLSDVREAVSDIRENADLKWQNAIEVMFAQVPMLKLDLQVTPHTEVNDLGQAETLLRCVQESLTNTLRHSQASQMWLILTQTAEGLALTIKDDGHCPANWQEGNGLTGMRERVGAVGGTISFSGDAQGFVTQINLPECTV</sequence>
<keyword evidence="5" id="KW-1133">Transmembrane helix</keyword>
<gene>
    <name evidence="7" type="ORF">ACFP85_12200</name>
</gene>
<keyword evidence="4" id="KW-0175">Coiled coil</keyword>
<dbReference type="CDD" id="cd16917">
    <property type="entry name" value="HATPase_UhpB-NarQ-NarX-like"/>
    <property type="match status" value="1"/>
</dbReference>